<evidence type="ECO:0000313" key="2">
    <source>
        <dbReference type="Proteomes" id="UP000789901"/>
    </source>
</evidence>
<dbReference type="EMBL" id="CAJVQB010011623">
    <property type="protein sequence ID" value="CAG8749173.1"/>
    <property type="molecule type" value="Genomic_DNA"/>
</dbReference>
<proteinExistence type="predicted"/>
<accession>A0ABN7VA05</accession>
<keyword evidence="2" id="KW-1185">Reference proteome</keyword>
<feature type="non-terminal residue" evidence="1">
    <location>
        <position position="115"/>
    </location>
</feature>
<comment type="caution">
    <text evidence="1">The sequence shown here is derived from an EMBL/GenBank/DDBJ whole genome shotgun (WGS) entry which is preliminary data.</text>
</comment>
<dbReference type="Proteomes" id="UP000789901">
    <property type="component" value="Unassembled WGS sequence"/>
</dbReference>
<sequence>MSKDYTKLVTKLLKRHNLNVTDVNNSFPEYSTIKVSFQKLTCNLIIWRKKISSAAEYSKLYDRTLSKDQSWIIVTKSLTNENQIDMMETYSYQTKKYIKISCVDEFEIIDYLKEL</sequence>
<organism evidence="1 2">
    <name type="scientific">Gigaspora margarita</name>
    <dbReference type="NCBI Taxonomy" id="4874"/>
    <lineage>
        <taxon>Eukaryota</taxon>
        <taxon>Fungi</taxon>
        <taxon>Fungi incertae sedis</taxon>
        <taxon>Mucoromycota</taxon>
        <taxon>Glomeromycotina</taxon>
        <taxon>Glomeromycetes</taxon>
        <taxon>Diversisporales</taxon>
        <taxon>Gigasporaceae</taxon>
        <taxon>Gigaspora</taxon>
    </lineage>
</organism>
<evidence type="ECO:0000313" key="1">
    <source>
        <dbReference type="EMBL" id="CAG8749173.1"/>
    </source>
</evidence>
<name>A0ABN7VA05_GIGMA</name>
<gene>
    <name evidence="1" type="ORF">GMARGA_LOCUS16193</name>
</gene>
<protein>
    <submittedName>
        <fullName evidence="1">7353_t:CDS:1</fullName>
    </submittedName>
</protein>
<reference evidence="1 2" key="1">
    <citation type="submission" date="2021-06" db="EMBL/GenBank/DDBJ databases">
        <authorList>
            <person name="Kallberg Y."/>
            <person name="Tangrot J."/>
            <person name="Rosling A."/>
        </authorList>
    </citation>
    <scope>NUCLEOTIDE SEQUENCE [LARGE SCALE GENOMIC DNA]</scope>
    <source>
        <strain evidence="1 2">120-4 pot B 10/14</strain>
    </source>
</reference>